<dbReference type="EMBL" id="JAPMSZ010000005">
    <property type="protein sequence ID" value="KAJ5102132.1"/>
    <property type="molecule type" value="Genomic_DNA"/>
</dbReference>
<evidence type="ECO:0000313" key="10">
    <source>
        <dbReference type="Proteomes" id="UP001141434"/>
    </source>
</evidence>
<evidence type="ECO:0000256" key="3">
    <source>
        <dbReference type="ARBA" id="ARBA00023125"/>
    </source>
</evidence>
<dbReference type="CDD" id="cd16169">
    <property type="entry name" value="Tau138_eWH"/>
    <property type="match status" value="1"/>
</dbReference>
<dbReference type="PANTHER" id="PTHR15180">
    <property type="entry name" value="GENERAL TRANSCRIPTION FACTOR 3C POLYPEPTIDE 1"/>
    <property type="match status" value="1"/>
</dbReference>
<evidence type="ECO:0000256" key="5">
    <source>
        <dbReference type="ARBA" id="ARBA00023242"/>
    </source>
</evidence>
<organism evidence="9 10">
    <name type="scientific">Penicillium alfredii</name>
    <dbReference type="NCBI Taxonomy" id="1506179"/>
    <lineage>
        <taxon>Eukaryota</taxon>
        <taxon>Fungi</taxon>
        <taxon>Dikarya</taxon>
        <taxon>Ascomycota</taxon>
        <taxon>Pezizomycotina</taxon>
        <taxon>Eurotiomycetes</taxon>
        <taxon>Eurotiomycetidae</taxon>
        <taxon>Eurotiales</taxon>
        <taxon>Aspergillaceae</taxon>
        <taxon>Penicillium</taxon>
    </lineage>
</organism>
<evidence type="ECO:0000256" key="1">
    <source>
        <dbReference type="ARBA" id="ARBA00004123"/>
    </source>
</evidence>
<evidence type="ECO:0000259" key="7">
    <source>
        <dbReference type="Pfam" id="PF04182"/>
    </source>
</evidence>
<feature type="compositionally biased region" description="Basic and acidic residues" evidence="6">
    <location>
        <begin position="730"/>
        <end position="739"/>
    </location>
</feature>
<sequence length="1804" mass="202285">MAPSLQELIDFLLDEVALCGNQGATPTDVLKAIGGFYHKASEDAQRHQAVDDRFKAKVWSWLARNPEVSVGKNKEWNHLSLEEVIQLEPQSSEAGGIVLKTEPSEDHSQNNDSLATSASQVRVFVSKERTWYAVTGHEPDDTKVVPLEFVLLSIIASHKSNGIAQTDLVKLSGQDKRSVPRRTDYLQQKGYIEKRAIQVKAARTSLCTLRRFVRPTTGKPTEQKSQEAAQAMDLEAFVKRLFEILQEFRLITRNDLKRILGFDDAWRWRILSRALRKFERIGVLKRVRAKSQYEKLHPCVMLLRDPTTKDLELFHEYNGDILDKYGADDRAELDEDMELDVAGKGEPSGVDEDAIDLQKDEQVEDVARIIPSWTPDRTLNNQIFDIVQRTGTAGITNHNINRICFGSFFRRPTESLLHRLVDCWQVSQPPHLRHLAIVRDTAIERTVIYYVHYTANDFAKLVEAGEASWEAVEFSGKKKKANDFTIPPVDAIAQLDEYGFPQTAHFPKILKGGNATLLEGIMARKPADYVLSTSDPLVNQLENGAYVIQSGPGKLPPGGVQRFQASFRHKGRPKGSVNRSSRLRLEKSQKTPDVDGNDNVVEESVPVLPLTRRANNKYDSLKGLSKKEKLEALGLDETWTEYNVLLMDRPTPGVYVTPRGRRRPVGKRQGRPRQSRIAVFRSPKLTSLPWFVKDTDESDNEPAGMAKGATPTSRAPDSTAHDATPSAISLEERLPHGTIEETQVTTKKPSRAKRNQAAQDSPELLTSFSRTNRSETPSGRPSKQRRLHNSRKDNDPSVLAPTEETPPEQTVLGRPEDVNIATVPKRMPKSSAVHRLEGEENQATPSKRRRLGSSEQTEIRDSSPVPRTPVARESSVQLTSFVARETPKTVDGQQSETPKLLVEKGGSIGVLRRKIVMEIVEKAGGAYPTGSALWNPFTTAWLKMNYKEKPDMRTIKSTVKSLVDTGRLRQLTFSGKDSKGVMVTKTVLTKPDMSPDDPLVKEMQDKTLASDPRDPRPFFSPHVPMDPELSRSGARPYIHKFALPVEPGAVVKLQRKPAAILAEEERTRRRIHKRLVKNMEQEAGAHEGAGPGYGPKRLMKIQRRPMQDSSANAQTSISRPHAVGEPGRKRGPYKPRESGGIKRLVKTMSSIRAYAMLMNPEQKYHASTGTFSTDYRSATVRKPRQVAEMPAANVVEIANQLAQLIHLAPPPGRTKATSDQSFFSAVDEILGWEVEHQDFFQANLKGLPFVNQTFHGEFHTEPIQGDIRFENDELAPAALPPRSPMATRKRAAFLAPAPLRQTVKQPIQERRLAKVDGAPIVDKGISPAARRLARRQRHTRPLPEDMARKLMLAIVAVRVLAGGTEGRVIDWGLVALAFPDHDPKLIDDRARHVLSKSRLQIMKMLRDFQERFIDAYAKDEVPPIDYGNLVSYDWPGVVEWANTELDASVSEKLPDLPATREQFDSVFELREESMNDDLWQINPGTTVNQKRRHMAEVPFAVLVDEKPSVPSRRKTELARLDVTKTWVRANIVAPEETYRPAEAKQTLERFGESLITSATQSLLTERVIGMGNRGRIAPGRNYDITDHFLQILTRKRTIDSTQLRCAAHFKTTILDPQLQRTGVFSVQYHADDGHILALVNLATTGRITMRPCDPPRDRFGLTEGGYLTRQIDKTRLHFAIEVRPHASYVYGNPVADRAATVTRPLPPLPQVAGFPPKIPLWFDIHGALVPRLWEMIVGSVLGCLAMRQGASAEIVSGMIKPTMGAWETLLLLEWLAEVGVVRCCYGSGEQAGWVLLEWWWMVLP</sequence>
<keyword evidence="5" id="KW-0539">Nucleus</keyword>
<dbReference type="GO" id="GO:0005634">
    <property type="term" value="C:nucleus"/>
    <property type="evidence" value="ECO:0007669"/>
    <property type="project" value="UniProtKB-SubCell"/>
</dbReference>
<comment type="subcellular location">
    <subcellularLocation>
        <location evidence="1">Nucleus</location>
    </subcellularLocation>
</comment>
<dbReference type="SUPFAM" id="SSF46785">
    <property type="entry name" value="Winged helix' DNA-binding domain"/>
    <property type="match status" value="1"/>
</dbReference>
<dbReference type="OrthoDB" id="5403573at2759"/>
<dbReference type="GO" id="GO:0003677">
    <property type="term" value="F:DNA binding"/>
    <property type="evidence" value="ECO:0007669"/>
    <property type="project" value="UniProtKB-KW"/>
</dbReference>
<reference evidence="9" key="2">
    <citation type="journal article" date="2023" name="IMA Fungus">
        <title>Comparative genomic study of the Penicillium genus elucidates a diverse pangenome and 15 lateral gene transfer events.</title>
        <authorList>
            <person name="Petersen C."/>
            <person name="Sorensen T."/>
            <person name="Nielsen M.R."/>
            <person name="Sondergaard T.E."/>
            <person name="Sorensen J.L."/>
            <person name="Fitzpatrick D.A."/>
            <person name="Frisvad J.C."/>
            <person name="Nielsen K.L."/>
        </authorList>
    </citation>
    <scope>NUCLEOTIDE SEQUENCE</scope>
    <source>
        <strain evidence="9">IBT 34128</strain>
    </source>
</reference>
<dbReference type="InterPro" id="IPR046488">
    <property type="entry name" value="Sfc3/Tfc3_C"/>
</dbReference>
<dbReference type="InterPro" id="IPR035625">
    <property type="entry name" value="Tfc3-like_eWH"/>
</dbReference>
<feature type="compositionally biased region" description="Polar residues" evidence="6">
    <location>
        <begin position="1107"/>
        <end position="1118"/>
    </location>
</feature>
<feature type="compositionally biased region" description="Polar residues" evidence="6">
    <location>
        <begin position="756"/>
        <end position="781"/>
    </location>
</feature>
<dbReference type="GO" id="GO:0006384">
    <property type="term" value="P:transcription initiation at RNA polymerase III promoter"/>
    <property type="evidence" value="ECO:0007669"/>
    <property type="project" value="InterPro"/>
</dbReference>
<feature type="region of interest" description="Disordered" evidence="6">
    <location>
        <begin position="1007"/>
        <end position="1031"/>
    </location>
</feature>
<keyword evidence="4" id="KW-0804">Transcription</keyword>
<dbReference type="Pfam" id="PF20222">
    <property type="entry name" value="DUF6581"/>
    <property type="match status" value="1"/>
</dbReference>
<keyword evidence="10" id="KW-1185">Reference proteome</keyword>
<reference evidence="9" key="1">
    <citation type="submission" date="2022-11" db="EMBL/GenBank/DDBJ databases">
        <authorList>
            <person name="Petersen C."/>
        </authorList>
    </citation>
    <scope>NUCLEOTIDE SEQUENCE</scope>
    <source>
        <strain evidence="9">IBT 34128</strain>
    </source>
</reference>
<keyword evidence="3" id="KW-0238">DNA-binding</keyword>
<keyword evidence="2" id="KW-0597">Phosphoprotein</keyword>
<gene>
    <name evidence="9" type="ORF">NUU61_004354</name>
</gene>
<dbReference type="InterPro" id="IPR036390">
    <property type="entry name" value="WH_DNA-bd_sf"/>
</dbReference>
<evidence type="ECO:0000256" key="4">
    <source>
        <dbReference type="ARBA" id="ARBA00023163"/>
    </source>
</evidence>
<dbReference type="GeneID" id="81394104"/>
<dbReference type="InterPro" id="IPR007309">
    <property type="entry name" value="TFIIIC_Bblock-bd"/>
</dbReference>
<dbReference type="GO" id="GO:0042791">
    <property type="term" value="P:5S class rRNA transcription by RNA polymerase III"/>
    <property type="evidence" value="ECO:0007669"/>
    <property type="project" value="TreeGrafter"/>
</dbReference>
<feature type="compositionally biased region" description="Basic and acidic residues" evidence="6">
    <location>
        <begin position="583"/>
        <end position="593"/>
    </location>
</feature>
<proteinExistence type="predicted"/>
<feature type="domain" description="B-block binding subunit of TFIIIC" evidence="7">
    <location>
        <begin position="146"/>
        <end position="214"/>
    </location>
</feature>
<dbReference type="RefSeq" id="XP_056512963.1">
    <property type="nucleotide sequence ID" value="XM_056654936.1"/>
</dbReference>
<feature type="region of interest" description="Disordered" evidence="6">
    <location>
        <begin position="1105"/>
        <end position="1138"/>
    </location>
</feature>
<accession>A0A9W9FL21</accession>
<name>A0A9W9FL21_9EURO</name>
<feature type="domain" description="Transcription factor tau subunit sfc3/Tfc3 C-terminal" evidence="8">
    <location>
        <begin position="1337"/>
        <end position="1755"/>
    </location>
</feature>
<evidence type="ECO:0000313" key="9">
    <source>
        <dbReference type="EMBL" id="KAJ5102132.1"/>
    </source>
</evidence>
<evidence type="ECO:0000256" key="6">
    <source>
        <dbReference type="SAM" id="MobiDB-lite"/>
    </source>
</evidence>
<dbReference type="PANTHER" id="PTHR15180:SF1">
    <property type="entry name" value="GENERAL TRANSCRIPTION FACTOR 3C POLYPEPTIDE 1"/>
    <property type="match status" value="1"/>
</dbReference>
<comment type="caution">
    <text evidence="9">The sequence shown here is derived from an EMBL/GenBank/DDBJ whole genome shotgun (WGS) entry which is preliminary data.</text>
</comment>
<dbReference type="Proteomes" id="UP001141434">
    <property type="component" value="Unassembled WGS sequence"/>
</dbReference>
<protein>
    <submittedName>
        <fullName evidence="9">B-block binding subunit of TFIIIC</fullName>
    </submittedName>
</protein>
<dbReference type="InterPro" id="IPR044210">
    <property type="entry name" value="Tfc3-like"/>
</dbReference>
<dbReference type="Pfam" id="PF04182">
    <property type="entry name" value="B-block_TFIIIC"/>
    <property type="match status" value="1"/>
</dbReference>
<evidence type="ECO:0000256" key="2">
    <source>
        <dbReference type="ARBA" id="ARBA00022553"/>
    </source>
</evidence>
<evidence type="ECO:0000259" key="8">
    <source>
        <dbReference type="Pfam" id="PF20222"/>
    </source>
</evidence>
<feature type="compositionally biased region" description="Basic residues" evidence="6">
    <location>
        <begin position="659"/>
        <end position="674"/>
    </location>
</feature>
<feature type="region of interest" description="Disordered" evidence="6">
    <location>
        <begin position="655"/>
        <end position="874"/>
    </location>
</feature>
<feature type="region of interest" description="Disordered" evidence="6">
    <location>
        <begin position="566"/>
        <end position="600"/>
    </location>
</feature>
<dbReference type="GO" id="GO:0000127">
    <property type="term" value="C:transcription factor TFIIIC complex"/>
    <property type="evidence" value="ECO:0007669"/>
    <property type="project" value="InterPro"/>
</dbReference>